<protein>
    <submittedName>
        <fullName evidence="1">Uncharacterized protein</fullName>
    </submittedName>
</protein>
<organism evidence="1 2">
    <name type="scientific">Ignisphaera cupida</name>
    <dbReference type="NCBI Taxonomy" id="3050454"/>
    <lineage>
        <taxon>Archaea</taxon>
        <taxon>Thermoproteota</taxon>
        <taxon>Thermoprotei</taxon>
        <taxon>Desulfurococcales</taxon>
        <taxon>Desulfurococcaceae</taxon>
        <taxon>Ignisphaera</taxon>
    </lineage>
</organism>
<evidence type="ECO:0000313" key="1">
    <source>
        <dbReference type="EMBL" id="MDK6029346.1"/>
    </source>
</evidence>
<comment type="caution">
    <text evidence="1">The sequence shown here is derived from an EMBL/GenBank/DDBJ whole genome shotgun (WGS) entry which is preliminary data.</text>
</comment>
<keyword evidence="2" id="KW-1185">Reference proteome</keyword>
<dbReference type="EMBL" id="JASNVW010000007">
    <property type="protein sequence ID" value="MDK6029346.1"/>
    <property type="molecule type" value="Genomic_DNA"/>
</dbReference>
<sequence length="69" mass="7654">MARFDLKTIIVTKDLGGKMAVAPLVDDHPGIPDVPGNELVNLFEKHVRKYGVEIVVGNPMENLRRSNDL</sequence>
<dbReference type="RefSeq" id="WP_285274333.1">
    <property type="nucleotide sequence ID" value="NZ_JASNVW010000007.1"/>
</dbReference>
<reference evidence="1 2" key="1">
    <citation type="submission" date="2023-05" db="EMBL/GenBank/DDBJ databases">
        <title>A new hyperthermophilic archaea 'Ignisphaera cupida' sp. nov. and description of the family 'Ignisphaeraceae' fam. nov.</title>
        <authorList>
            <person name="Podosokorskaya O.A."/>
            <person name="Elcheninov A.G."/>
            <person name="Klukina A."/>
            <person name="Merkel A.Y."/>
        </authorList>
    </citation>
    <scope>NUCLEOTIDE SEQUENCE [LARGE SCALE GENOMIC DNA]</scope>
    <source>
        <strain evidence="1 2">4213-co</strain>
    </source>
</reference>
<accession>A0ABD4Z7N6</accession>
<name>A0ABD4Z7N6_9CREN</name>
<dbReference type="SUPFAM" id="SSF51905">
    <property type="entry name" value="FAD/NAD(P)-binding domain"/>
    <property type="match status" value="1"/>
</dbReference>
<dbReference type="InterPro" id="IPR036188">
    <property type="entry name" value="FAD/NAD-bd_sf"/>
</dbReference>
<dbReference type="Proteomes" id="UP001529235">
    <property type="component" value="Unassembled WGS sequence"/>
</dbReference>
<dbReference type="AlphaFoldDB" id="A0ABD4Z7N6"/>
<dbReference type="Gene3D" id="3.50.50.60">
    <property type="entry name" value="FAD/NAD(P)-binding domain"/>
    <property type="match status" value="1"/>
</dbReference>
<evidence type="ECO:0000313" key="2">
    <source>
        <dbReference type="Proteomes" id="UP001529235"/>
    </source>
</evidence>
<gene>
    <name evidence="1" type="ORF">QPL79_08220</name>
</gene>
<proteinExistence type="predicted"/>